<keyword evidence="2" id="KW-0732">Signal</keyword>
<name>A0ABU9ARJ0_9BACT</name>
<feature type="chain" id="PRO_5045413200" evidence="2">
    <location>
        <begin position="19"/>
        <end position="266"/>
    </location>
</feature>
<accession>A0ABU9ARJ0</accession>
<proteinExistence type="predicted"/>
<feature type="signal peptide" evidence="2">
    <location>
        <begin position="1"/>
        <end position="18"/>
    </location>
</feature>
<sequence>MKVTLASVFALVAPAVIAADAPKSLADYLIPNTMIKGEVVVVVPPKELDKYIAKVEEAARKDPDWFKEHAKNGKPGVPLPFDERLGLTKEEYDDYLKYWGKREFKGVEAVPIRLSEGSDGRWSIIVGGRASTLSTLKFDPKADIFKSPNGELKRIEDVDADGNSTLGAWTGHEWKLEEKSSLGTLKENFAIGKTGDKKYGLLIYRLQEISEQGSKIADDGMVVRFPLGEAGILKTKPNPGPAPAEDPSAKPTPAPKTAPKPSTKKK</sequence>
<dbReference type="Proteomes" id="UP001371305">
    <property type="component" value="Unassembled WGS sequence"/>
</dbReference>
<organism evidence="3 4">
    <name type="scientific">Luteolibacter soli</name>
    <dbReference type="NCBI Taxonomy" id="3135280"/>
    <lineage>
        <taxon>Bacteria</taxon>
        <taxon>Pseudomonadati</taxon>
        <taxon>Verrucomicrobiota</taxon>
        <taxon>Verrucomicrobiia</taxon>
        <taxon>Verrucomicrobiales</taxon>
        <taxon>Verrucomicrobiaceae</taxon>
        <taxon>Luteolibacter</taxon>
    </lineage>
</organism>
<evidence type="ECO:0000256" key="2">
    <source>
        <dbReference type="SAM" id="SignalP"/>
    </source>
</evidence>
<feature type="region of interest" description="Disordered" evidence="1">
    <location>
        <begin position="231"/>
        <end position="266"/>
    </location>
</feature>
<protein>
    <submittedName>
        <fullName evidence="3">Uncharacterized protein</fullName>
    </submittedName>
</protein>
<gene>
    <name evidence="3" type="ORF">WKV53_07450</name>
</gene>
<feature type="compositionally biased region" description="Pro residues" evidence="1">
    <location>
        <begin position="238"/>
        <end position="258"/>
    </location>
</feature>
<dbReference type="EMBL" id="JBBUKT010000002">
    <property type="protein sequence ID" value="MEK7950324.1"/>
    <property type="molecule type" value="Genomic_DNA"/>
</dbReference>
<evidence type="ECO:0000313" key="3">
    <source>
        <dbReference type="EMBL" id="MEK7950324.1"/>
    </source>
</evidence>
<dbReference type="RefSeq" id="WP_341403806.1">
    <property type="nucleotide sequence ID" value="NZ_JBBUKT010000002.1"/>
</dbReference>
<comment type="caution">
    <text evidence="3">The sequence shown here is derived from an EMBL/GenBank/DDBJ whole genome shotgun (WGS) entry which is preliminary data.</text>
</comment>
<reference evidence="3 4" key="1">
    <citation type="submission" date="2024-04" db="EMBL/GenBank/DDBJ databases">
        <title>Luteolibacter sp. isolated from soil.</title>
        <authorList>
            <person name="An J."/>
        </authorList>
    </citation>
    <scope>NUCLEOTIDE SEQUENCE [LARGE SCALE GENOMIC DNA]</scope>
    <source>
        <strain evidence="3 4">Y139</strain>
    </source>
</reference>
<evidence type="ECO:0000256" key="1">
    <source>
        <dbReference type="SAM" id="MobiDB-lite"/>
    </source>
</evidence>
<evidence type="ECO:0000313" key="4">
    <source>
        <dbReference type="Proteomes" id="UP001371305"/>
    </source>
</evidence>
<keyword evidence="4" id="KW-1185">Reference proteome</keyword>